<dbReference type="GO" id="GO:0003676">
    <property type="term" value="F:nucleic acid binding"/>
    <property type="evidence" value="ECO:0007669"/>
    <property type="project" value="InterPro"/>
</dbReference>
<dbReference type="Pfam" id="PF13966">
    <property type="entry name" value="zf-RVT"/>
    <property type="match status" value="1"/>
</dbReference>
<dbReference type="PANTHER" id="PTHR33116:SF75">
    <property type="entry name" value="RIBONUCLEASE H PROTEIN"/>
    <property type="match status" value="1"/>
</dbReference>
<evidence type="ECO:0000259" key="1">
    <source>
        <dbReference type="PROSITE" id="PS50878"/>
    </source>
</evidence>
<dbReference type="InterPro" id="IPR043502">
    <property type="entry name" value="DNA/RNA_pol_sf"/>
</dbReference>
<dbReference type="InterPro" id="IPR044730">
    <property type="entry name" value="RNase_H-like_dom_plant"/>
</dbReference>
<dbReference type="Pfam" id="PF03372">
    <property type="entry name" value="Exo_endo_phos"/>
    <property type="match status" value="1"/>
</dbReference>
<dbReference type="PROSITE" id="PS50878">
    <property type="entry name" value="RT_POL"/>
    <property type="match status" value="1"/>
</dbReference>
<dbReference type="Gene3D" id="3.60.10.10">
    <property type="entry name" value="Endonuclease/exonuclease/phosphatase"/>
    <property type="match status" value="1"/>
</dbReference>
<reference evidence="3" key="1">
    <citation type="journal article" date="2022" name="Plant J.">
        <title>Strategies of tolerance reflected in two North American maple genomes.</title>
        <authorList>
            <person name="McEvoy S.L."/>
            <person name="Sezen U.U."/>
            <person name="Trouern-Trend A."/>
            <person name="McMahon S.M."/>
            <person name="Schaberg P.G."/>
            <person name="Yang J."/>
            <person name="Wegrzyn J.L."/>
            <person name="Swenson N.G."/>
        </authorList>
    </citation>
    <scope>NUCLEOTIDE SEQUENCE</scope>
    <source>
        <strain evidence="3">NS2018</strain>
    </source>
</reference>
<proteinExistence type="predicted"/>
<dbReference type="InterPro" id="IPR000477">
    <property type="entry name" value="RT_dom"/>
</dbReference>
<dbReference type="EMBL" id="JAUESC010000386">
    <property type="protein sequence ID" value="KAK0576185.1"/>
    <property type="molecule type" value="Genomic_DNA"/>
</dbReference>
<dbReference type="InterPro" id="IPR012337">
    <property type="entry name" value="RNaseH-like_sf"/>
</dbReference>
<keyword evidence="4" id="KW-1185">Reference proteome</keyword>
<dbReference type="SUPFAM" id="SSF53098">
    <property type="entry name" value="Ribonuclease H-like"/>
    <property type="match status" value="1"/>
</dbReference>
<dbReference type="InterPro" id="IPR036691">
    <property type="entry name" value="Endo/exonu/phosph_ase_sf"/>
</dbReference>
<dbReference type="InterPro" id="IPR036397">
    <property type="entry name" value="RNaseH_sf"/>
</dbReference>
<evidence type="ECO:0000313" key="3">
    <source>
        <dbReference type="EMBL" id="KAK0576185.1"/>
    </source>
</evidence>
<dbReference type="Pfam" id="PF00078">
    <property type="entry name" value="RVT_1"/>
    <property type="match status" value="1"/>
</dbReference>
<dbReference type="InterPro" id="IPR026960">
    <property type="entry name" value="RVT-Znf"/>
</dbReference>
<evidence type="ECO:0008006" key="5">
    <source>
        <dbReference type="Google" id="ProtNLM"/>
    </source>
</evidence>
<dbReference type="GO" id="GO:0004523">
    <property type="term" value="F:RNA-DNA hybrid ribonuclease activity"/>
    <property type="evidence" value="ECO:0007669"/>
    <property type="project" value="InterPro"/>
</dbReference>
<dbReference type="SUPFAM" id="SSF56672">
    <property type="entry name" value="DNA/RNA polymerases"/>
    <property type="match status" value="1"/>
</dbReference>
<reference evidence="3" key="2">
    <citation type="submission" date="2023-06" db="EMBL/GenBank/DDBJ databases">
        <authorList>
            <person name="Swenson N.G."/>
            <person name="Wegrzyn J.L."/>
            <person name="Mcevoy S.L."/>
        </authorList>
    </citation>
    <scope>NUCLEOTIDE SEQUENCE</scope>
    <source>
        <strain evidence="3">NS2018</strain>
        <tissue evidence="3">Leaf</tissue>
    </source>
</reference>
<dbReference type="PROSITE" id="PS50879">
    <property type="entry name" value="RNASE_H_1"/>
    <property type="match status" value="1"/>
</dbReference>
<dbReference type="Pfam" id="PF13456">
    <property type="entry name" value="RVT_3"/>
    <property type="match status" value="1"/>
</dbReference>
<gene>
    <name evidence="3" type="ORF">LWI29_013374</name>
</gene>
<dbReference type="PANTHER" id="PTHR33116">
    <property type="entry name" value="REVERSE TRANSCRIPTASE ZINC-BINDING DOMAIN-CONTAINING PROTEIN-RELATED-RELATED"/>
    <property type="match status" value="1"/>
</dbReference>
<dbReference type="InterPro" id="IPR005135">
    <property type="entry name" value="Endo/exonuclease/phosphatase"/>
</dbReference>
<organism evidence="3 4">
    <name type="scientific">Acer saccharum</name>
    <name type="common">Sugar maple</name>
    <dbReference type="NCBI Taxonomy" id="4024"/>
    <lineage>
        <taxon>Eukaryota</taxon>
        <taxon>Viridiplantae</taxon>
        <taxon>Streptophyta</taxon>
        <taxon>Embryophyta</taxon>
        <taxon>Tracheophyta</taxon>
        <taxon>Spermatophyta</taxon>
        <taxon>Magnoliopsida</taxon>
        <taxon>eudicotyledons</taxon>
        <taxon>Gunneridae</taxon>
        <taxon>Pentapetalae</taxon>
        <taxon>rosids</taxon>
        <taxon>malvids</taxon>
        <taxon>Sapindales</taxon>
        <taxon>Sapindaceae</taxon>
        <taxon>Hippocastanoideae</taxon>
        <taxon>Acereae</taxon>
        <taxon>Acer</taxon>
    </lineage>
</organism>
<dbReference type="InterPro" id="IPR002156">
    <property type="entry name" value="RNaseH_domain"/>
</dbReference>
<name>A0AA39RLV3_ACESA</name>
<accession>A0AA39RLV3</accession>
<dbReference type="SUPFAM" id="SSF56219">
    <property type="entry name" value="DNase I-like"/>
    <property type="match status" value="1"/>
</dbReference>
<evidence type="ECO:0000313" key="4">
    <source>
        <dbReference type="Proteomes" id="UP001168877"/>
    </source>
</evidence>
<dbReference type="CDD" id="cd06222">
    <property type="entry name" value="RNase_H_like"/>
    <property type="match status" value="1"/>
</dbReference>
<dbReference type="CDD" id="cd01650">
    <property type="entry name" value="RT_nLTR_like"/>
    <property type="match status" value="1"/>
</dbReference>
<protein>
    <recommendedName>
        <fullName evidence="5">Reverse transcriptase</fullName>
    </recommendedName>
</protein>
<sequence>MLALSWNVRGLGKEVKRRKVRGVVMKFKPAFCFLQETKLGSLDIRISRGLGGSLLGKSVGVDADGSAGGLLTLWNEDLVSIKECISNKWCIILVGVLNNFNREVVLCNVYAPVVEKDRKDLWGFILQVQQSYSIPWCIGGDFNTVLNEAERKGGEFNKWSAAAFNNFMLLAKVIDIPLRGGDFTWSNNRVGGTWARLDRFLVSPIILSWYDNLEQIRLPRMISDHHAIGLGAVRAFWGPRPFRFSNCWLEEKSLMEDINKEWVEKQFFGSSSSRLIFKLRGAKRKIKRWVAANMKDKNSTKELEDRLGKIDDEAAITGWTDGLRKARLDAVSDLWKGLRREEQQWKQKSRVKWLLEGDRNTRFFHSVASGRRRMNFIENIAFNGVIRSKPDEVSSGVADFFEQQFRNVQWSRPKVRGLPLKKLSVGDKNFLEESFSVEEVKVALESCDGNKAPGPDGFNLNFIKENWAGISGDFMNFLEEFHSDGRVVKEINRSFITLIPKCVKPKIMKDFRPISLVGSFYKILAKILANRLRRVIGTVVGDTQMAFIKDRHILDGFVIAEEIIHYWKKGKEGGLMVKLDFEKAYDSVDHSFLDDILGDMGFGHKWRQWMRHCIVSPRISVLVNGSPTKEFGLERGLRQGDPLSPFLFNVVVEGLSALFRKAESLDMMKGVSFRGDEIMVSHLQFADDTILFLKPRVDYLINVRRILRCFEVASGLRINFKKSCVVQIGKCGERETNWAAVFKGVKGSLPLKYLGLPLGGQPGCKLFWKEIVQRLERRMAPWKKSFLNKGGRLVLIKNVMSSIPIYFMSMFKIPVGVAQNIEKLQRSFFWGDGVEKRKVHALKWDTLRKSKENGGLGFGSVLDKNKGLLAKWVWRFGREEASLWKKIICAKYGVAANAISWNWNGGAQGSSFIKAIGGLFDQGSKIAKVLDEGIRVIVGSGDRARLWEDIRIEGVRLKEAFPRIFSLASNKTGSVNEFGSWSGGRWFWKIDLRRPCFDWEQNQWTAFNSCLDNIVLRDSISDTIGWSWCSTGQFSVKSVWKRLEEDFVGNSAVFNRIWKSICPPKVEIFVWHLLHGRVLVRNVLKRFGLISNNIFDCPMCGDAEESIDHLFLNCKWAWNLWGSCMNWWNISSCPTSSLLDWWLNWPSLCNLNSAARAWSALFFAMTWTIWEARNERVFKDASISFEKAVDMVKFRVGWWFKYIGKGSKEPITLILLNIAERCVDVKSPKLPKHKDWIPPKPELLKFNVDGSARGVPGHAGVGGVLRDCRGRVLCVFSDYIGIQDSVTAELSAIEKACGLCLSRTELKGAKISVVSDCKQVVAWINCNGVGEWKYLHLILEIRSLMSRLNQVVVEYEPRETNLFADALAKRGADGGGFLLKWSDS</sequence>
<dbReference type="Proteomes" id="UP001168877">
    <property type="component" value="Unassembled WGS sequence"/>
</dbReference>
<feature type="domain" description="Reverse transcriptase" evidence="1">
    <location>
        <begin position="480"/>
        <end position="758"/>
    </location>
</feature>
<feature type="domain" description="RNase H type-1" evidence="2">
    <location>
        <begin position="1240"/>
        <end position="1373"/>
    </location>
</feature>
<dbReference type="Gene3D" id="3.30.420.10">
    <property type="entry name" value="Ribonuclease H-like superfamily/Ribonuclease H"/>
    <property type="match status" value="1"/>
</dbReference>
<comment type="caution">
    <text evidence="3">The sequence shown here is derived from an EMBL/GenBank/DDBJ whole genome shotgun (WGS) entry which is preliminary data.</text>
</comment>
<evidence type="ECO:0000259" key="2">
    <source>
        <dbReference type="PROSITE" id="PS50879"/>
    </source>
</evidence>